<dbReference type="KEGG" id="phb:HYN04_09660"/>
<sequence length="213" mass="23732">MLGPTDFLPLTPALSAILWVEVIVYLGLGLFGLFDDYFERHPAWTIRDGRPNGYLRMTAKTAHKLHAAICLILGWIALNGLLEQRVSRFEIETLFLSLAVLMSGVWSMKLPGRMGVLGIVLKPEFWIQIAMFAMFLPFIRPQVALICVAINLWGIVFFLLRGKTALFVPYTSETLVRDVEDALGEERANRVRRILGHKGPAQAEGSTPPNAAA</sequence>
<accession>A0A2Z3I2K6</accession>
<dbReference type="AlphaFoldDB" id="A0A2Z3I2K6"/>
<feature type="transmembrane region" description="Helical" evidence="1">
    <location>
        <begin position="12"/>
        <end position="34"/>
    </location>
</feature>
<name>A0A2Z3I2K6_9CAUL</name>
<evidence type="ECO:0000313" key="3">
    <source>
        <dbReference type="Proteomes" id="UP000247763"/>
    </source>
</evidence>
<keyword evidence="1" id="KW-0472">Membrane</keyword>
<keyword evidence="3" id="KW-1185">Reference proteome</keyword>
<protein>
    <submittedName>
        <fullName evidence="2">Uncharacterized protein</fullName>
    </submittedName>
</protein>
<evidence type="ECO:0000313" key="2">
    <source>
        <dbReference type="EMBL" id="AWM77998.1"/>
    </source>
</evidence>
<gene>
    <name evidence="2" type="ORF">HYN04_09660</name>
</gene>
<evidence type="ECO:0000256" key="1">
    <source>
        <dbReference type="SAM" id="Phobius"/>
    </source>
</evidence>
<dbReference type="Proteomes" id="UP000247763">
    <property type="component" value="Chromosome"/>
</dbReference>
<feature type="transmembrane region" description="Helical" evidence="1">
    <location>
        <begin position="88"/>
        <end position="108"/>
    </location>
</feature>
<keyword evidence="1" id="KW-0812">Transmembrane</keyword>
<keyword evidence="1" id="KW-1133">Transmembrane helix</keyword>
<dbReference type="EMBL" id="CP029479">
    <property type="protein sequence ID" value="AWM77998.1"/>
    <property type="molecule type" value="Genomic_DNA"/>
</dbReference>
<feature type="transmembrane region" description="Helical" evidence="1">
    <location>
        <begin position="65"/>
        <end position="82"/>
    </location>
</feature>
<feature type="transmembrane region" description="Helical" evidence="1">
    <location>
        <begin position="142"/>
        <end position="160"/>
    </location>
</feature>
<organism evidence="2 3">
    <name type="scientific">Phenylobacterium parvum</name>
    <dbReference type="NCBI Taxonomy" id="2201350"/>
    <lineage>
        <taxon>Bacteria</taxon>
        <taxon>Pseudomonadati</taxon>
        <taxon>Pseudomonadota</taxon>
        <taxon>Alphaproteobacteria</taxon>
        <taxon>Caulobacterales</taxon>
        <taxon>Caulobacteraceae</taxon>
        <taxon>Phenylobacterium</taxon>
    </lineage>
</organism>
<proteinExistence type="predicted"/>
<reference evidence="3" key="1">
    <citation type="submission" date="2018-05" db="EMBL/GenBank/DDBJ databases">
        <title>Genome sequencing of Phenylobacterium sp. HYN0004.</title>
        <authorList>
            <person name="Yi H."/>
            <person name="Baek C."/>
        </authorList>
    </citation>
    <scope>NUCLEOTIDE SEQUENCE [LARGE SCALE GENOMIC DNA]</scope>
    <source>
        <strain evidence="3">HYN0004</strain>
    </source>
</reference>
<dbReference type="RefSeq" id="WP_110450565.1">
    <property type="nucleotide sequence ID" value="NZ_CP029479.1"/>
</dbReference>